<dbReference type="PRINTS" id="PR00786">
    <property type="entry name" value="NEPRILYSIN"/>
</dbReference>
<keyword evidence="9" id="KW-0812">Transmembrane</keyword>
<dbReference type="Gene3D" id="1.10.1380.10">
    <property type="entry name" value="Neutral endopeptidase , domain2"/>
    <property type="match status" value="1"/>
</dbReference>
<feature type="domain" description="Peptidase M13 N-terminal" evidence="11">
    <location>
        <begin position="216"/>
        <end position="622"/>
    </location>
</feature>
<accession>A0A0X3PJY4</accession>
<dbReference type="GO" id="GO:0004222">
    <property type="term" value="F:metalloendopeptidase activity"/>
    <property type="evidence" value="ECO:0007669"/>
    <property type="project" value="InterPro"/>
</dbReference>
<name>A0A0X3PJY4_SCHSO</name>
<organism evidence="12">
    <name type="scientific">Schistocephalus solidus</name>
    <name type="common">Tapeworm</name>
    <dbReference type="NCBI Taxonomy" id="70667"/>
    <lineage>
        <taxon>Eukaryota</taxon>
        <taxon>Metazoa</taxon>
        <taxon>Spiralia</taxon>
        <taxon>Lophotrochozoa</taxon>
        <taxon>Platyhelminthes</taxon>
        <taxon>Cestoda</taxon>
        <taxon>Eucestoda</taxon>
        <taxon>Diphyllobothriidea</taxon>
        <taxon>Diphyllobothriidae</taxon>
        <taxon>Schistocephalus</taxon>
    </lineage>
</organism>
<dbReference type="InterPro" id="IPR024079">
    <property type="entry name" value="MetalloPept_cat_dom_sf"/>
</dbReference>
<reference evidence="12" key="1">
    <citation type="submission" date="2016-01" db="EMBL/GenBank/DDBJ databases">
        <title>Reference transcriptome for the parasite Schistocephalus solidus: insights into the molecular evolution of parasitism.</title>
        <authorList>
            <person name="Hebert F.O."/>
            <person name="Grambauer S."/>
            <person name="Barber I."/>
            <person name="Landry C.R."/>
            <person name="Aubin-Horth N."/>
        </authorList>
    </citation>
    <scope>NUCLEOTIDE SEQUENCE</scope>
</reference>
<dbReference type="GO" id="GO:0046872">
    <property type="term" value="F:metal ion binding"/>
    <property type="evidence" value="ECO:0007669"/>
    <property type="project" value="UniProtKB-KW"/>
</dbReference>
<evidence type="ECO:0000256" key="9">
    <source>
        <dbReference type="SAM" id="Phobius"/>
    </source>
</evidence>
<evidence type="ECO:0000256" key="6">
    <source>
        <dbReference type="ARBA" id="ARBA00022833"/>
    </source>
</evidence>
<dbReference type="GO" id="GO:0016485">
    <property type="term" value="P:protein processing"/>
    <property type="evidence" value="ECO:0007669"/>
    <property type="project" value="TreeGrafter"/>
</dbReference>
<dbReference type="InterPro" id="IPR008753">
    <property type="entry name" value="Peptidase_M13_N"/>
</dbReference>
<dbReference type="InterPro" id="IPR000718">
    <property type="entry name" value="Peptidase_M13"/>
</dbReference>
<dbReference type="InterPro" id="IPR042089">
    <property type="entry name" value="Peptidase_M13_dom_2"/>
</dbReference>
<keyword evidence="4" id="KW-0479">Metal-binding</keyword>
<dbReference type="EMBL" id="GEEE01010964">
    <property type="protein sequence ID" value="JAP52261.1"/>
    <property type="molecule type" value="Transcribed_RNA"/>
</dbReference>
<dbReference type="SUPFAM" id="SSF55486">
    <property type="entry name" value="Metalloproteases ('zincins'), catalytic domain"/>
    <property type="match status" value="1"/>
</dbReference>
<feature type="domain" description="Peptidase M13 C-terminal" evidence="10">
    <location>
        <begin position="681"/>
        <end position="882"/>
    </location>
</feature>
<evidence type="ECO:0000256" key="8">
    <source>
        <dbReference type="SAM" id="MobiDB-lite"/>
    </source>
</evidence>
<dbReference type="InterPro" id="IPR018497">
    <property type="entry name" value="Peptidase_M13_C"/>
</dbReference>
<comment type="cofactor">
    <cofactor evidence="1">
        <name>Zn(2+)</name>
        <dbReference type="ChEBI" id="CHEBI:29105"/>
    </cofactor>
</comment>
<feature type="compositionally biased region" description="Polar residues" evidence="8">
    <location>
        <begin position="49"/>
        <end position="81"/>
    </location>
</feature>
<dbReference type="CDD" id="cd08662">
    <property type="entry name" value="M13"/>
    <property type="match status" value="1"/>
</dbReference>
<feature type="compositionally biased region" description="Polar residues" evidence="8">
    <location>
        <begin position="1"/>
        <end position="18"/>
    </location>
</feature>
<keyword evidence="9" id="KW-1133">Transmembrane helix</keyword>
<keyword evidence="7" id="KW-0482">Metalloprotease</keyword>
<keyword evidence="5" id="KW-0378">Hydrolase</keyword>
<proteinExistence type="inferred from homology"/>
<evidence type="ECO:0000259" key="11">
    <source>
        <dbReference type="Pfam" id="PF05649"/>
    </source>
</evidence>
<evidence type="ECO:0000259" key="10">
    <source>
        <dbReference type="Pfam" id="PF01431"/>
    </source>
</evidence>
<sequence>MYTALDSSNDQPKSSQHLSDPGNPIYLRDVGMKGGTTDSDEKQSLVEPANQSDSLYSVTPTTATVSMHNHSSRTNQVTSATDDPGDVGKVAMGVAEISAKGEKTPTEQRRQHAFTDGAAGEPKPLLSREHDSVLFNTVDSDMGEATGIRVRRPRRLWRPKGCEGVLLVIMGFLIALLILLLSLALSRPSAMEVCQTVECVATSQKILSGMNFSVDPCSDFYSYACGNWIENHHIPPGTNSWTVFSELAQTAELFAKELLEDTSTSPDSRGLELAQVYYASCTNEHEIDKLALKPLQDVLIRMFEGWRLLPPGTPGSRSDLEDPFTPQKFDLTDLIGRFLQFGHGIDIFQLLVERDPKNSSRFSITLAPGVVSMQPEYYLETSDLKITRIVQYFKDFMRNYSIMLGVEESQLGALEKVFDLETQIAKSMEPRARQSIETNYVQLNLLELAELCPVIKWERLLTNLFKPVNYTIHQTETVIIGDRSFFEKRCKIYEDYLKSADTIKILHDAAVWRILWSTSPYMPTNVRKKFEIYEQANTGVREQPQRWLSCVRNTEEFFGMTIARKFVAEHFDVTSKVKATEMIMRIKMAFKSSFYQVEWMDAEAKKGAEIKVDMMGDSIGYPEDITDIEKENRPFLAVPSLSPDTFLENSLTLARSKTLMLLQKLFNDSLKTWEMAPHVVNAFYNPRENHIYFPAGILQKPFYDTFYPLALNYGGIGVVVGHEIVHAFDRQGSKYDAKGNLRQWWSESTRTDFEKNSECMIHQYGNYTVQGKNVDGQLTLSENIADNGGLKAAYRAFKKLQGSQGTPRQLPGLNLTMDQLFFISFAQVWCKRQLPQAALHTVMFDVHSPERYRVIGTLSNSEDFASTFMCPRGSYMNPEHKCVLW</sequence>
<comment type="similarity">
    <text evidence="2">Belongs to the peptidase M13 family.</text>
</comment>
<dbReference type="GO" id="GO:0005886">
    <property type="term" value="C:plasma membrane"/>
    <property type="evidence" value="ECO:0007669"/>
    <property type="project" value="TreeGrafter"/>
</dbReference>
<evidence type="ECO:0000256" key="2">
    <source>
        <dbReference type="ARBA" id="ARBA00007357"/>
    </source>
</evidence>
<dbReference type="Gene3D" id="3.40.390.10">
    <property type="entry name" value="Collagenase (Catalytic Domain)"/>
    <property type="match status" value="1"/>
</dbReference>
<dbReference type="Pfam" id="PF01431">
    <property type="entry name" value="Peptidase_M13"/>
    <property type="match status" value="1"/>
</dbReference>
<dbReference type="AlphaFoldDB" id="A0A0X3PJY4"/>
<evidence type="ECO:0000256" key="1">
    <source>
        <dbReference type="ARBA" id="ARBA00001947"/>
    </source>
</evidence>
<dbReference type="PANTHER" id="PTHR11733">
    <property type="entry name" value="ZINC METALLOPROTEASE FAMILY M13 NEPRILYSIN-RELATED"/>
    <property type="match status" value="1"/>
</dbReference>
<feature type="region of interest" description="Disordered" evidence="8">
    <location>
        <begin position="1"/>
        <end position="86"/>
    </location>
</feature>
<gene>
    <name evidence="12" type="primary">ECE1</name>
    <name evidence="12" type="ORF">TR112752</name>
</gene>
<dbReference type="Pfam" id="PF05649">
    <property type="entry name" value="Peptidase_M13_N"/>
    <property type="match status" value="1"/>
</dbReference>
<evidence type="ECO:0000256" key="5">
    <source>
        <dbReference type="ARBA" id="ARBA00022801"/>
    </source>
</evidence>
<keyword evidence="3" id="KW-0645">Protease</keyword>
<evidence type="ECO:0000256" key="7">
    <source>
        <dbReference type="ARBA" id="ARBA00023049"/>
    </source>
</evidence>
<feature type="transmembrane region" description="Helical" evidence="9">
    <location>
        <begin position="164"/>
        <end position="185"/>
    </location>
</feature>
<keyword evidence="9" id="KW-0472">Membrane</keyword>
<protein>
    <submittedName>
        <fullName evidence="12">Endothelin-converting enzyme 1</fullName>
    </submittedName>
</protein>
<evidence type="ECO:0000256" key="4">
    <source>
        <dbReference type="ARBA" id="ARBA00022723"/>
    </source>
</evidence>
<evidence type="ECO:0000313" key="12">
    <source>
        <dbReference type="EMBL" id="JAP52261.1"/>
    </source>
</evidence>
<keyword evidence="6" id="KW-0862">Zinc</keyword>
<dbReference type="PANTHER" id="PTHR11733:SF167">
    <property type="entry name" value="FI17812P1-RELATED"/>
    <property type="match status" value="1"/>
</dbReference>
<evidence type="ECO:0000256" key="3">
    <source>
        <dbReference type="ARBA" id="ARBA00022670"/>
    </source>
</evidence>
<feature type="region of interest" description="Disordered" evidence="8">
    <location>
        <begin position="100"/>
        <end position="122"/>
    </location>
</feature>
<feature type="compositionally biased region" description="Basic and acidic residues" evidence="8">
    <location>
        <begin position="100"/>
        <end position="110"/>
    </location>
</feature>
<dbReference type="PROSITE" id="PS51885">
    <property type="entry name" value="NEPRILYSIN"/>
    <property type="match status" value="1"/>
</dbReference>